<evidence type="ECO:0000256" key="1">
    <source>
        <dbReference type="SAM" id="Phobius"/>
    </source>
</evidence>
<dbReference type="OrthoDB" id="827860at2"/>
<sequence length="183" mass="21139">MTFSGSFACICATRLGKAIDPDFEKAELIFIGKVIKSTDSTYKFQIIEHFKGTIGNPVEGSSFLACSTIRSLPKGEVWLVYGSYINQKIEISNCSRSRPLVCVHDSHPELIAEIYRFNYERFGSFRDEIEFLRKKREDYQYKLTTQDPVWRQKITINIVFGAFLVWTTLTIVSGFIFRKFNES</sequence>
<keyword evidence="1" id="KW-0472">Membrane</keyword>
<dbReference type="HOGENOM" id="CLU_1474253_0_0_10"/>
<dbReference type="KEGG" id="scn:Solca_3589"/>
<reference evidence="2" key="1">
    <citation type="submission" date="2012-02" db="EMBL/GenBank/DDBJ databases">
        <title>The complete genome of Solitalea canadensis DSM 3403.</title>
        <authorList>
            <consortium name="US DOE Joint Genome Institute (JGI-PGF)"/>
            <person name="Lucas S."/>
            <person name="Copeland A."/>
            <person name="Lapidus A."/>
            <person name="Glavina del Rio T."/>
            <person name="Dalin E."/>
            <person name="Tice H."/>
            <person name="Bruce D."/>
            <person name="Goodwin L."/>
            <person name="Pitluck S."/>
            <person name="Peters L."/>
            <person name="Ovchinnikova G."/>
            <person name="Lu M."/>
            <person name="Kyrpides N."/>
            <person name="Mavromatis K."/>
            <person name="Ivanova N."/>
            <person name="Brettin T."/>
            <person name="Detter J.C."/>
            <person name="Han C."/>
            <person name="Larimer F."/>
            <person name="Land M."/>
            <person name="Hauser L."/>
            <person name="Markowitz V."/>
            <person name="Cheng J.-F."/>
            <person name="Hugenholtz P."/>
            <person name="Woyke T."/>
            <person name="Wu D."/>
            <person name="Spring S."/>
            <person name="Schroeder M."/>
            <person name="Kopitz M."/>
            <person name="Brambilla E."/>
            <person name="Klenk H.-P."/>
            <person name="Eisen J.A."/>
        </authorList>
    </citation>
    <scope>NUCLEOTIDE SEQUENCE</scope>
    <source>
        <strain evidence="2">DSM 3403</strain>
    </source>
</reference>
<dbReference type="InterPro" id="IPR008993">
    <property type="entry name" value="TIMP-like_OB-fold"/>
</dbReference>
<keyword evidence="3" id="KW-1185">Reference proteome</keyword>
<accession>H8KKW0</accession>
<protein>
    <submittedName>
        <fullName evidence="2">Uncharacterized protein</fullName>
    </submittedName>
</protein>
<proteinExistence type="predicted"/>
<feature type="transmembrane region" description="Helical" evidence="1">
    <location>
        <begin position="154"/>
        <end position="177"/>
    </location>
</feature>
<dbReference type="AlphaFoldDB" id="H8KKW0"/>
<dbReference type="SUPFAM" id="SSF50242">
    <property type="entry name" value="TIMP-like"/>
    <property type="match status" value="1"/>
</dbReference>
<evidence type="ECO:0000313" key="3">
    <source>
        <dbReference type="Proteomes" id="UP000007590"/>
    </source>
</evidence>
<name>H8KKW0_SOLCM</name>
<evidence type="ECO:0000313" key="2">
    <source>
        <dbReference type="EMBL" id="AFD08593.1"/>
    </source>
</evidence>
<organism evidence="2 3">
    <name type="scientific">Solitalea canadensis (strain ATCC 29591 / DSM 3403 / JCM 21819 / LMG 8368 / NBRC 15130 / NCIMB 12057 / USAM 9D)</name>
    <name type="common">Flexibacter canadensis</name>
    <dbReference type="NCBI Taxonomy" id="929556"/>
    <lineage>
        <taxon>Bacteria</taxon>
        <taxon>Pseudomonadati</taxon>
        <taxon>Bacteroidota</taxon>
        <taxon>Sphingobacteriia</taxon>
        <taxon>Sphingobacteriales</taxon>
        <taxon>Sphingobacteriaceae</taxon>
        <taxon>Solitalea</taxon>
    </lineage>
</organism>
<gene>
    <name evidence="2" type="ordered locus">Solca_3589</name>
</gene>
<dbReference type="EMBL" id="CP003349">
    <property type="protein sequence ID" value="AFD08593.1"/>
    <property type="molecule type" value="Genomic_DNA"/>
</dbReference>
<dbReference type="RefSeq" id="WP_014681816.1">
    <property type="nucleotide sequence ID" value="NC_017770.1"/>
</dbReference>
<dbReference type="Proteomes" id="UP000007590">
    <property type="component" value="Chromosome"/>
</dbReference>
<keyword evidence="1" id="KW-1133">Transmembrane helix</keyword>
<keyword evidence="1" id="KW-0812">Transmembrane</keyword>